<name>A0ABU5W0H5_9BACT</name>
<sequence length="316" mass="35130">MASFPSLLESIDDLSLEQIEVLVSRSQHFKNNPQLSPFNTTPKPIIATSFLENSTRTKHSFAVAIRRLGGLYLDFNAETSSLKKGESLEETFLTLFYQGVNLCVFRSSVSNQLAQFKDAPPIKLVNGGDGVNEHPSQALLDLFTLLELSPDLEGKTISIIGDNIHSRVAHSLMKLLPQYGMKIILSGPKEFLPDASTLPPNVELSTNRDETVKRSDFIYLLRIQKERHADSNNSDDHYLETNGVSLDLLKKLNKLVPVLHPGPANIGVELDQALIKSSLYKGYLQVENSIPMRMAIIEAMLLNNDSNIGRINGEKF</sequence>
<dbReference type="PROSITE" id="PS00097">
    <property type="entry name" value="CARBAMOYLTRANSFERASE"/>
    <property type="match status" value="1"/>
</dbReference>
<evidence type="ECO:0000256" key="1">
    <source>
        <dbReference type="ARBA" id="ARBA00022679"/>
    </source>
</evidence>
<keyword evidence="1 2" id="KW-0808">Transferase</keyword>
<gene>
    <name evidence="5" type="ORF">SHI21_18005</name>
</gene>
<dbReference type="EMBL" id="JAYGJQ010000003">
    <property type="protein sequence ID" value="MEA9358133.1"/>
    <property type="molecule type" value="Genomic_DNA"/>
</dbReference>
<dbReference type="RefSeq" id="WP_323578413.1">
    <property type="nucleotide sequence ID" value="NZ_JAYGJQ010000003.1"/>
</dbReference>
<evidence type="ECO:0000259" key="4">
    <source>
        <dbReference type="Pfam" id="PF02729"/>
    </source>
</evidence>
<dbReference type="InterPro" id="IPR036901">
    <property type="entry name" value="Asp/Orn_carbamoylTrfase_sf"/>
</dbReference>
<dbReference type="InterPro" id="IPR006132">
    <property type="entry name" value="Asp/Orn_carbamoyltranf_P-bd"/>
</dbReference>
<feature type="domain" description="Aspartate/ornithine carbamoyltransferase carbamoyl-P binding" evidence="4">
    <location>
        <begin position="10"/>
        <end position="147"/>
    </location>
</feature>
<dbReference type="Pfam" id="PF00185">
    <property type="entry name" value="OTCace"/>
    <property type="match status" value="1"/>
</dbReference>
<protein>
    <recommendedName>
        <fullName evidence="7">Aspartate carbamoyltransferase</fullName>
    </recommendedName>
</protein>
<comment type="caution">
    <text evidence="5">The sequence shown here is derived from an EMBL/GenBank/DDBJ whole genome shotgun (WGS) entry which is preliminary data.</text>
</comment>
<dbReference type="PRINTS" id="PR00101">
    <property type="entry name" value="ATCASE"/>
</dbReference>
<dbReference type="PRINTS" id="PR00100">
    <property type="entry name" value="AOTCASE"/>
</dbReference>
<evidence type="ECO:0008006" key="7">
    <source>
        <dbReference type="Google" id="ProtNLM"/>
    </source>
</evidence>
<dbReference type="Pfam" id="PF02729">
    <property type="entry name" value="OTCace_N"/>
    <property type="match status" value="1"/>
</dbReference>
<keyword evidence="6" id="KW-1185">Reference proteome</keyword>
<evidence type="ECO:0000256" key="2">
    <source>
        <dbReference type="RuleBase" id="RU003634"/>
    </source>
</evidence>
<dbReference type="InterPro" id="IPR006130">
    <property type="entry name" value="Asp/Orn_carbamoylTrfase"/>
</dbReference>
<evidence type="ECO:0000313" key="5">
    <source>
        <dbReference type="EMBL" id="MEA9358133.1"/>
    </source>
</evidence>
<reference evidence="5 6" key="1">
    <citation type="submission" date="2023-11" db="EMBL/GenBank/DDBJ databases">
        <title>A Novel Polar Bacteriovorax (B. antarcticus) Isolated from the Biocrust in Antarctica.</title>
        <authorList>
            <person name="Mun W."/>
            <person name="Choi S.Y."/>
            <person name="Mitchell R.J."/>
        </authorList>
    </citation>
    <scope>NUCLEOTIDE SEQUENCE [LARGE SCALE GENOMIC DNA]</scope>
    <source>
        <strain evidence="5 6">PP10</strain>
    </source>
</reference>
<feature type="domain" description="Aspartate/ornithine carbamoyltransferase Asp/Orn-binding" evidence="3">
    <location>
        <begin position="153"/>
        <end position="299"/>
    </location>
</feature>
<dbReference type="Proteomes" id="UP001302274">
    <property type="component" value="Unassembled WGS sequence"/>
</dbReference>
<proteinExistence type="inferred from homology"/>
<dbReference type="PANTHER" id="PTHR45753:SF6">
    <property type="entry name" value="ASPARTATE CARBAMOYLTRANSFERASE"/>
    <property type="match status" value="1"/>
</dbReference>
<evidence type="ECO:0000313" key="6">
    <source>
        <dbReference type="Proteomes" id="UP001302274"/>
    </source>
</evidence>
<organism evidence="5 6">
    <name type="scientific">Bacteriovorax antarcticus</name>
    <dbReference type="NCBI Taxonomy" id="3088717"/>
    <lineage>
        <taxon>Bacteria</taxon>
        <taxon>Pseudomonadati</taxon>
        <taxon>Bdellovibrionota</taxon>
        <taxon>Bacteriovoracia</taxon>
        <taxon>Bacteriovoracales</taxon>
        <taxon>Bacteriovoracaceae</taxon>
        <taxon>Bacteriovorax</taxon>
    </lineage>
</organism>
<comment type="similarity">
    <text evidence="2">Belongs to the aspartate/ornithine carbamoyltransferase superfamily.</text>
</comment>
<dbReference type="InterPro" id="IPR006131">
    <property type="entry name" value="Asp_carbamoyltransf_Asp/Orn-bd"/>
</dbReference>
<dbReference type="Gene3D" id="3.40.50.1370">
    <property type="entry name" value="Aspartate/ornithine carbamoyltransferase"/>
    <property type="match status" value="2"/>
</dbReference>
<dbReference type="SUPFAM" id="SSF53671">
    <property type="entry name" value="Aspartate/ornithine carbamoyltransferase"/>
    <property type="match status" value="1"/>
</dbReference>
<accession>A0ABU5W0H5</accession>
<evidence type="ECO:0000259" key="3">
    <source>
        <dbReference type="Pfam" id="PF00185"/>
    </source>
</evidence>
<dbReference type="PANTHER" id="PTHR45753">
    <property type="entry name" value="ORNITHINE CARBAMOYLTRANSFERASE, MITOCHONDRIAL"/>
    <property type="match status" value="1"/>
</dbReference>